<name>A0A1R3HCP7_9ROSI</name>
<keyword evidence="2" id="KW-1185">Reference proteome</keyword>
<dbReference type="EMBL" id="AWUE01020434">
    <property type="protein sequence ID" value="OMO68124.1"/>
    <property type="molecule type" value="Genomic_DNA"/>
</dbReference>
<reference evidence="2" key="1">
    <citation type="submission" date="2013-09" db="EMBL/GenBank/DDBJ databases">
        <title>Corchorus olitorius genome sequencing.</title>
        <authorList>
            <person name="Alam M."/>
            <person name="Haque M.S."/>
            <person name="Islam M.S."/>
            <person name="Emdad E.M."/>
            <person name="Islam M.M."/>
            <person name="Ahmed B."/>
            <person name="Halim A."/>
            <person name="Hossen Q.M.M."/>
            <person name="Hossain M.Z."/>
            <person name="Ahmed R."/>
            <person name="Khan M.M."/>
            <person name="Islam R."/>
            <person name="Rashid M.M."/>
            <person name="Khan S.A."/>
            <person name="Rahman M.S."/>
            <person name="Alam M."/>
            <person name="Yahiya A.S."/>
            <person name="Khan M.S."/>
            <person name="Azam M.S."/>
            <person name="Haque T."/>
            <person name="Lashkar M.Z.H."/>
            <person name="Akhand A.I."/>
            <person name="Morshed G."/>
            <person name="Roy S."/>
            <person name="Uddin K.S."/>
            <person name="Rabeya T."/>
            <person name="Hossain A.S."/>
            <person name="Chowdhury A."/>
            <person name="Snigdha A.R."/>
            <person name="Mortoza M.S."/>
            <person name="Matin S.A."/>
            <person name="Hoque S.M.E."/>
            <person name="Islam M.K."/>
            <person name="Roy D.K."/>
            <person name="Haider R."/>
            <person name="Moosa M.M."/>
            <person name="Elias S.M."/>
            <person name="Hasan A.M."/>
            <person name="Jahan S."/>
            <person name="Shafiuddin M."/>
            <person name="Mahmood N."/>
            <person name="Shommy N.S."/>
        </authorList>
    </citation>
    <scope>NUCLEOTIDE SEQUENCE [LARGE SCALE GENOMIC DNA]</scope>
    <source>
        <strain evidence="2">cv. O-4</strain>
    </source>
</reference>
<protein>
    <submittedName>
        <fullName evidence="1">Uncharacterized protein</fullName>
    </submittedName>
</protein>
<dbReference type="AlphaFoldDB" id="A0A1R3HCP7"/>
<sequence>MEREEMAVECSEVVVGDKDWLMWQCVLAPGVCLENSASMLS</sequence>
<proteinExistence type="predicted"/>
<evidence type="ECO:0000313" key="1">
    <source>
        <dbReference type="EMBL" id="OMO68124.1"/>
    </source>
</evidence>
<accession>A0A1R3HCP7</accession>
<comment type="caution">
    <text evidence="1">The sequence shown here is derived from an EMBL/GenBank/DDBJ whole genome shotgun (WGS) entry which is preliminary data.</text>
</comment>
<gene>
    <name evidence="1" type="ORF">COLO4_29879</name>
</gene>
<dbReference type="Proteomes" id="UP000187203">
    <property type="component" value="Unassembled WGS sequence"/>
</dbReference>
<evidence type="ECO:0000313" key="2">
    <source>
        <dbReference type="Proteomes" id="UP000187203"/>
    </source>
</evidence>
<organism evidence="1 2">
    <name type="scientific">Corchorus olitorius</name>
    <dbReference type="NCBI Taxonomy" id="93759"/>
    <lineage>
        <taxon>Eukaryota</taxon>
        <taxon>Viridiplantae</taxon>
        <taxon>Streptophyta</taxon>
        <taxon>Embryophyta</taxon>
        <taxon>Tracheophyta</taxon>
        <taxon>Spermatophyta</taxon>
        <taxon>Magnoliopsida</taxon>
        <taxon>eudicotyledons</taxon>
        <taxon>Gunneridae</taxon>
        <taxon>Pentapetalae</taxon>
        <taxon>rosids</taxon>
        <taxon>malvids</taxon>
        <taxon>Malvales</taxon>
        <taxon>Malvaceae</taxon>
        <taxon>Grewioideae</taxon>
        <taxon>Apeibeae</taxon>
        <taxon>Corchorus</taxon>
    </lineage>
</organism>